<dbReference type="RefSeq" id="WP_149874928.1">
    <property type="nucleotide sequence ID" value="NZ_DAWDON010000005.1"/>
</dbReference>
<reference evidence="1 2" key="1">
    <citation type="journal article" date="2019" name="Nat. Med.">
        <title>A library of human gut bacterial isolates paired with longitudinal multiomics data enables mechanistic microbiome research.</title>
        <authorList>
            <person name="Poyet M."/>
            <person name="Groussin M."/>
            <person name="Gibbons S.M."/>
            <person name="Avila-Pacheco J."/>
            <person name="Jiang X."/>
            <person name="Kearney S.M."/>
            <person name="Perrotta A.R."/>
            <person name="Berdy B."/>
            <person name="Zhao S."/>
            <person name="Lieberman T.D."/>
            <person name="Swanson P.K."/>
            <person name="Smith M."/>
            <person name="Roesemann S."/>
            <person name="Alexander J.E."/>
            <person name="Rich S.A."/>
            <person name="Livny J."/>
            <person name="Vlamakis H."/>
            <person name="Clish C."/>
            <person name="Bullock K."/>
            <person name="Deik A."/>
            <person name="Scott J."/>
            <person name="Pierce K.A."/>
            <person name="Xavier R.J."/>
            <person name="Alm E.J."/>
        </authorList>
    </citation>
    <scope>NUCLEOTIDE SEQUENCE [LARGE SCALE GENOMIC DNA]</scope>
    <source>
        <strain evidence="1 2">BIOML-A266</strain>
    </source>
</reference>
<proteinExistence type="predicted"/>
<dbReference type="EMBL" id="VVXH01000050">
    <property type="protein sequence ID" value="KAA2373112.1"/>
    <property type="molecule type" value="Genomic_DNA"/>
</dbReference>
<evidence type="ECO:0000313" key="2">
    <source>
        <dbReference type="Proteomes" id="UP000322940"/>
    </source>
</evidence>
<name>A0A5B3HJM3_9BACT</name>
<evidence type="ECO:0000313" key="1">
    <source>
        <dbReference type="EMBL" id="KAA2373112.1"/>
    </source>
</evidence>
<dbReference type="AlphaFoldDB" id="A0A5B3HJM3"/>
<protein>
    <submittedName>
        <fullName evidence="1">Uncharacterized protein</fullName>
    </submittedName>
</protein>
<accession>A0A5B3HJM3</accession>
<dbReference type="Proteomes" id="UP000322940">
    <property type="component" value="Unassembled WGS sequence"/>
</dbReference>
<comment type="caution">
    <text evidence="1">The sequence shown here is derived from an EMBL/GenBank/DDBJ whole genome shotgun (WGS) entry which is preliminary data.</text>
</comment>
<organism evidence="1 2">
    <name type="scientific">Alistipes onderdonkii</name>
    <dbReference type="NCBI Taxonomy" id="328813"/>
    <lineage>
        <taxon>Bacteria</taxon>
        <taxon>Pseudomonadati</taxon>
        <taxon>Bacteroidota</taxon>
        <taxon>Bacteroidia</taxon>
        <taxon>Bacteroidales</taxon>
        <taxon>Rikenellaceae</taxon>
        <taxon>Alistipes</taxon>
    </lineage>
</organism>
<gene>
    <name evidence="1" type="ORF">F2Y10_16765</name>
</gene>
<sequence length="142" mass="16139">MEEMAQYITSILKSAPQIVMSWGYHQPSVYKEDGMEGLRFRVQGFKHTGYVAVLYNPGSDYFEVELQDDMGHAKTRVEDVCFTELVDKIDELVERTDNYDADIEVWKNTPESDPDKQAAKDLGKLVCELQELGIGGDIIIID</sequence>